<dbReference type="EMBL" id="JBHUEJ010000003">
    <property type="protein sequence ID" value="MFD1709274.1"/>
    <property type="molecule type" value="Genomic_DNA"/>
</dbReference>
<dbReference type="GO" id="GO:0016787">
    <property type="term" value="F:hydrolase activity"/>
    <property type="evidence" value="ECO:0007669"/>
    <property type="project" value="UniProtKB-KW"/>
</dbReference>
<dbReference type="InterPro" id="IPR002509">
    <property type="entry name" value="NODB_dom"/>
</dbReference>
<evidence type="ECO:0000313" key="3">
    <source>
        <dbReference type="Proteomes" id="UP001597304"/>
    </source>
</evidence>
<protein>
    <submittedName>
        <fullName evidence="2">Polysaccharide deacetylase family protein</fullName>
        <ecNumber evidence="2">3.-.-.-</ecNumber>
    </submittedName>
</protein>
<dbReference type="EC" id="3.-.-.-" evidence="2"/>
<feature type="domain" description="NodB homology" evidence="1">
    <location>
        <begin position="79"/>
        <end position="265"/>
    </location>
</feature>
<dbReference type="PANTHER" id="PTHR10587">
    <property type="entry name" value="GLYCOSYL TRANSFERASE-RELATED"/>
    <property type="match status" value="1"/>
</dbReference>
<reference evidence="3" key="1">
    <citation type="journal article" date="2019" name="Int. J. Syst. Evol. Microbiol.">
        <title>The Global Catalogue of Microorganisms (GCM) 10K type strain sequencing project: providing services to taxonomists for standard genome sequencing and annotation.</title>
        <authorList>
            <consortium name="The Broad Institute Genomics Platform"/>
            <consortium name="The Broad Institute Genome Sequencing Center for Infectious Disease"/>
            <person name="Wu L."/>
            <person name="Ma J."/>
        </authorList>
    </citation>
    <scope>NUCLEOTIDE SEQUENCE [LARGE SCALE GENOMIC DNA]</scope>
    <source>
        <strain evidence="3">LMG 29247</strain>
    </source>
</reference>
<keyword evidence="2" id="KW-0378">Hydrolase</keyword>
<dbReference type="Pfam" id="PF01522">
    <property type="entry name" value="Polysacc_deac_1"/>
    <property type="match status" value="1"/>
</dbReference>
<dbReference type="Gene3D" id="3.20.20.370">
    <property type="entry name" value="Glycoside hydrolase/deacetylase"/>
    <property type="match status" value="1"/>
</dbReference>
<dbReference type="RefSeq" id="WP_147912968.1">
    <property type="nucleotide sequence ID" value="NZ_JBHUEJ010000003.1"/>
</dbReference>
<accession>A0ABW4KMC4</accession>
<organism evidence="2 3">
    <name type="scientific">Ottowia flava</name>
    <dbReference type="NCBI Taxonomy" id="2675430"/>
    <lineage>
        <taxon>Bacteria</taxon>
        <taxon>Pseudomonadati</taxon>
        <taxon>Pseudomonadota</taxon>
        <taxon>Betaproteobacteria</taxon>
        <taxon>Burkholderiales</taxon>
        <taxon>Comamonadaceae</taxon>
        <taxon>Ottowia</taxon>
    </lineage>
</organism>
<dbReference type="Proteomes" id="UP001597304">
    <property type="component" value="Unassembled WGS sequence"/>
</dbReference>
<name>A0ABW4KMC4_9BURK</name>
<dbReference type="InterPro" id="IPR050248">
    <property type="entry name" value="Polysacc_deacetylase_ArnD"/>
</dbReference>
<sequence length="284" mass="30592">MASPLRPATPWRPSLFLRLSAALHGVALMGALVWPAQWPWWLGLVAGNHLVLSTAGLWPRSRLLGANLTRLPPEAAARGEVALTFDDGPDPAVTPQVLALLDAAGARATFFCVGEQLRRHPHLGREIVRRGHRIENHTDTHPNSFAAMGWRRMAAQVANGQAAITTITGRPPRFFRAVAGLRNPWLDPILARQGLQLAAWTRRGYDTRTGDADAVLARLTRGLAAGDVLLLHDGHAARTPGGLPVVLAVLPRLLGELRALGLRSVPLAEAVPETTSIQWQGVTA</sequence>
<gene>
    <name evidence="2" type="ORF">ACFSF0_01505</name>
</gene>
<proteinExistence type="predicted"/>
<keyword evidence="3" id="KW-1185">Reference proteome</keyword>
<dbReference type="CDD" id="cd10917">
    <property type="entry name" value="CE4_NodB_like_6s_7s"/>
    <property type="match status" value="1"/>
</dbReference>
<evidence type="ECO:0000313" key="2">
    <source>
        <dbReference type="EMBL" id="MFD1709274.1"/>
    </source>
</evidence>
<dbReference type="PANTHER" id="PTHR10587:SF137">
    <property type="entry name" value="4-DEOXY-4-FORMAMIDO-L-ARABINOSE-PHOSPHOUNDECAPRENOL DEFORMYLASE ARND-RELATED"/>
    <property type="match status" value="1"/>
</dbReference>
<dbReference type="SUPFAM" id="SSF88713">
    <property type="entry name" value="Glycoside hydrolase/deacetylase"/>
    <property type="match status" value="1"/>
</dbReference>
<dbReference type="InterPro" id="IPR011330">
    <property type="entry name" value="Glyco_hydro/deAcase_b/a-brl"/>
</dbReference>
<comment type="caution">
    <text evidence="2">The sequence shown here is derived from an EMBL/GenBank/DDBJ whole genome shotgun (WGS) entry which is preliminary data.</text>
</comment>
<evidence type="ECO:0000259" key="1">
    <source>
        <dbReference type="PROSITE" id="PS51677"/>
    </source>
</evidence>
<dbReference type="PROSITE" id="PS51677">
    <property type="entry name" value="NODB"/>
    <property type="match status" value="1"/>
</dbReference>